<evidence type="ECO:0000313" key="1">
    <source>
        <dbReference type="EMBL" id="GIY80862.1"/>
    </source>
</evidence>
<evidence type="ECO:0000313" key="2">
    <source>
        <dbReference type="Proteomes" id="UP001054945"/>
    </source>
</evidence>
<reference evidence="1 2" key="1">
    <citation type="submission" date="2021-06" db="EMBL/GenBank/DDBJ databases">
        <title>Caerostris extrusa draft genome.</title>
        <authorList>
            <person name="Kono N."/>
            <person name="Arakawa K."/>
        </authorList>
    </citation>
    <scope>NUCLEOTIDE SEQUENCE [LARGE SCALE GENOMIC DNA]</scope>
</reference>
<dbReference type="Proteomes" id="UP001054945">
    <property type="component" value="Unassembled WGS sequence"/>
</dbReference>
<gene>
    <name evidence="1" type="ORF">CEXT_381711</name>
</gene>
<proteinExistence type="predicted"/>
<comment type="caution">
    <text evidence="1">The sequence shown here is derived from an EMBL/GenBank/DDBJ whole genome shotgun (WGS) entry which is preliminary data.</text>
</comment>
<accession>A0AAV4WDH8</accession>
<protein>
    <submittedName>
        <fullName evidence="1">Uncharacterized protein</fullName>
    </submittedName>
</protein>
<dbReference type="EMBL" id="BPLR01016058">
    <property type="protein sequence ID" value="GIY80862.1"/>
    <property type="molecule type" value="Genomic_DNA"/>
</dbReference>
<name>A0AAV4WDH8_CAEEX</name>
<dbReference type="AlphaFoldDB" id="A0AAV4WDH8"/>
<organism evidence="1 2">
    <name type="scientific">Caerostris extrusa</name>
    <name type="common">Bark spider</name>
    <name type="synonym">Caerostris bankana</name>
    <dbReference type="NCBI Taxonomy" id="172846"/>
    <lineage>
        <taxon>Eukaryota</taxon>
        <taxon>Metazoa</taxon>
        <taxon>Ecdysozoa</taxon>
        <taxon>Arthropoda</taxon>
        <taxon>Chelicerata</taxon>
        <taxon>Arachnida</taxon>
        <taxon>Araneae</taxon>
        <taxon>Araneomorphae</taxon>
        <taxon>Entelegynae</taxon>
        <taxon>Araneoidea</taxon>
        <taxon>Araneidae</taxon>
        <taxon>Caerostris</taxon>
    </lineage>
</organism>
<keyword evidence="2" id="KW-1185">Reference proteome</keyword>
<sequence length="92" mass="10420">MKHEMAHFLANTSRRRAVGPSRRIYSVGTKFLRRVVAWKGGSSIGKVESKLVVFKILNSPGFLGVDICMQRRVSERCRCDNSTNSFLFISVK</sequence>